<gene>
    <name evidence="3" type="ORF">EQM13_10080</name>
</gene>
<name>A0A410QD50_9FIRM</name>
<sequence>MKKQIIVACGGGIATSTIIASKVEKILEDNKIDASIIQCRVSEIDSHKDNTDLIISSANLKKDYGVPVLQAISFISGVGVEETRKKIIEILKNK</sequence>
<reference evidence="4" key="1">
    <citation type="submission" date="2019-01" db="EMBL/GenBank/DDBJ databases">
        <title>Draft genomes of a novel of Sporanaerobacter strains.</title>
        <authorList>
            <person name="Ma S."/>
        </authorList>
    </citation>
    <scope>NUCLEOTIDE SEQUENCE [LARGE SCALE GENOMIC DNA]</scope>
    <source>
        <strain evidence="4">NJN-17</strain>
    </source>
</reference>
<evidence type="ECO:0000313" key="3">
    <source>
        <dbReference type="EMBL" id="QAT61916.1"/>
    </source>
</evidence>
<dbReference type="GO" id="GO:0008982">
    <property type="term" value="F:protein-N(PI)-phosphohistidine-sugar phosphotransferase activity"/>
    <property type="evidence" value="ECO:0007669"/>
    <property type="project" value="InterPro"/>
</dbReference>
<proteinExistence type="predicted"/>
<dbReference type="Gene3D" id="3.40.50.2300">
    <property type="match status" value="1"/>
</dbReference>
<dbReference type="OrthoDB" id="6505030at2"/>
<dbReference type="Pfam" id="PF02302">
    <property type="entry name" value="PTS_IIB"/>
    <property type="match status" value="1"/>
</dbReference>
<protein>
    <submittedName>
        <fullName evidence="3">PTS galactitol transporter subunit IIB</fullName>
    </submittedName>
</protein>
<keyword evidence="4" id="KW-1185">Reference proteome</keyword>
<dbReference type="EMBL" id="CP035282">
    <property type="protein sequence ID" value="QAT61916.1"/>
    <property type="molecule type" value="Genomic_DNA"/>
</dbReference>
<dbReference type="RefSeq" id="WP_128752579.1">
    <property type="nucleotide sequence ID" value="NZ_CP035282.1"/>
</dbReference>
<accession>A0A410QD50</accession>
<evidence type="ECO:0000313" key="4">
    <source>
        <dbReference type="Proteomes" id="UP000287969"/>
    </source>
</evidence>
<dbReference type="AlphaFoldDB" id="A0A410QD50"/>
<keyword evidence="1" id="KW-0808">Transferase</keyword>
<dbReference type="Proteomes" id="UP000287969">
    <property type="component" value="Chromosome"/>
</dbReference>
<evidence type="ECO:0000256" key="1">
    <source>
        <dbReference type="ARBA" id="ARBA00022679"/>
    </source>
</evidence>
<dbReference type="GO" id="GO:0009401">
    <property type="term" value="P:phosphoenolpyruvate-dependent sugar phosphotransferase system"/>
    <property type="evidence" value="ECO:0007669"/>
    <property type="project" value="InterPro"/>
</dbReference>
<dbReference type="InterPro" id="IPR036095">
    <property type="entry name" value="PTS_EIIB-like_sf"/>
</dbReference>
<dbReference type="InterPro" id="IPR013011">
    <property type="entry name" value="PTS_EIIB_2"/>
</dbReference>
<organism evidence="3 4">
    <name type="scientific">Acidilutibacter cellobiosedens</name>
    <dbReference type="NCBI Taxonomy" id="2507161"/>
    <lineage>
        <taxon>Bacteria</taxon>
        <taxon>Bacillati</taxon>
        <taxon>Bacillota</taxon>
        <taxon>Tissierellia</taxon>
        <taxon>Tissierellales</taxon>
        <taxon>Acidilutibacteraceae</taxon>
        <taxon>Acidilutibacter</taxon>
    </lineage>
</organism>
<dbReference type="KEGG" id="spoa:EQM13_10080"/>
<evidence type="ECO:0000259" key="2">
    <source>
        <dbReference type="PROSITE" id="PS51099"/>
    </source>
</evidence>
<dbReference type="CDD" id="cd05566">
    <property type="entry name" value="PTS_IIB_galactitol"/>
    <property type="match status" value="1"/>
</dbReference>
<feature type="domain" description="PTS EIIB type-2" evidence="2">
    <location>
        <begin position="3"/>
        <end position="94"/>
    </location>
</feature>
<dbReference type="SUPFAM" id="SSF52794">
    <property type="entry name" value="PTS system IIB component-like"/>
    <property type="match status" value="1"/>
</dbReference>
<dbReference type="InterPro" id="IPR003501">
    <property type="entry name" value="PTS_EIIB_2/3"/>
</dbReference>
<dbReference type="PROSITE" id="PS51099">
    <property type="entry name" value="PTS_EIIB_TYPE_2"/>
    <property type="match status" value="1"/>
</dbReference>